<dbReference type="AlphaFoldDB" id="B3E1H5"/>
<dbReference type="PANTHER" id="PTHR42709:SF6">
    <property type="entry name" value="UNDECAPRENYL PHOSPHATE TRANSPORTER A"/>
    <property type="match status" value="1"/>
</dbReference>
<evidence type="ECO:0000259" key="7">
    <source>
        <dbReference type="Pfam" id="PF09335"/>
    </source>
</evidence>
<feature type="transmembrane region" description="Helical" evidence="6">
    <location>
        <begin position="140"/>
        <end position="160"/>
    </location>
</feature>
<dbReference type="PANTHER" id="PTHR42709">
    <property type="entry name" value="ALKALINE PHOSPHATASE LIKE PROTEIN"/>
    <property type="match status" value="1"/>
</dbReference>
<dbReference type="eggNOG" id="COG0586">
    <property type="taxonomic scope" value="Bacteria"/>
</dbReference>
<dbReference type="Proteomes" id="UP000002420">
    <property type="component" value="Chromosome"/>
</dbReference>
<feature type="transmembrane region" description="Helical" evidence="6">
    <location>
        <begin position="12"/>
        <end position="32"/>
    </location>
</feature>
<keyword evidence="4 6" id="KW-1133">Transmembrane helix</keyword>
<organism evidence="8 9">
    <name type="scientific">Trichlorobacter lovleyi (strain ATCC BAA-1151 / DSM 17278 / SZ)</name>
    <name type="common">Geobacter lovleyi</name>
    <dbReference type="NCBI Taxonomy" id="398767"/>
    <lineage>
        <taxon>Bacteria</taxon>
        <taxon>Pseudomonadati</taxon>
        <taxon>Thermodesulfobacteriota</taxon>
        <taxon>Desulfuromonadia</taxon>
        <taxon>Geobacterales</taxon>
        <taxon>Geobacteraceae</taxon>
        <taxon>Trichlorobacter</taxon>
    </lineage>
</organism>
<evidence type="ECO:0000256" key="5">
    <source>
        <dbReference type="ARBA" id="ARBA00023136"/>
    </source>
</evidence>
<evidence type="ECO:0000313" key="9">
    <source>
        <dbReference type="Proteomes" id="UP000002420"/>
    </source>
</evidence>
<accession>B3E1H5</accession>
<evidence type="ECO:0000256" key="3">
    <source>
        <dbReference type="ARBA" id="ARBA00022692"/>
    </source>
</evidence>
<feature type="transmembrane region" description="Helical" evidence="6">
    <location>
        <begin position="172"/>
        <end position="194"/>
    </location>
</feature>
<reference evidence="8 9" key="1">
    <citation type="submission" date="2008-05" db="EMBL/GenBank/DDBJ databases">
        <title>Complete sequence of chromosome of Geobacter lovleyi SZ.</title>
        <authorList>
            <consortium name="US DOE Joint Genome Institute"/>
            <person name="Lucas S."/>
            <person name="Copeland A."/>
            <person name="Lapidus A."/>
            <person name="Glavina del Rio T."/>
            <person name="Dalin E."/>
            <person name="Tice H."/>
            <person name="Bruce D."/>
            <person name="Goodwin L."/>
            <person name="Pitluck S."/>
            <person name="Chertkov O."/>
            <person name="Meincke L."/>
            <person name="Brettin T."/>
            <person name="Detter J.C."/>
            <person name="Han C."/>
            <person name="Tapia R."/>
            <person name="Kuske C.R."/>
            <person name="Schmutz J."/>
            <person name="Larimer F."/>
            <person name="Land M."/>
            <person name="Hauser L."/>
            <person name="Kyrpides N."/>
            <person name="Mikhailova N."/>
            <person name="Sung Y."/>
            <person name="Fletcher K.E."/>
            <person name="Ritalahti K.M."/>
            <person name="Loeffler F.E."/>
            <person name="Richardson P."/>
        </authorList>
    </citation>
    <scope>NUCLEOTIDE SEQUENCE [LARGE SCALE GENOMIC DNA]</scope>
    <source>
        <strain evidence="9">ATCC BAA-1151 / DSM 17278 / SZ</strain>
    </source>
</reference>
<proteinExistence type="predicted"/>
<comment type="subcellular location">
    <subcellularLocation>
        <location evidence="1">Cell membrane</location>
        <topology evidence="1">Multi-pass membrane protein</topology>
    </subcellularLocation>
</comment>
<keyword evidence="5 6" id="KW-0472">Membrane</keyword>
<gene>
    <name evidence="8" type="ordered locus">Glov_0339</name>
</gene>
<evidence type="ECO:0000256" key="6">
    <source>
        <dbReference type="SAM" id="Phobius"/>
    </source>
</evidence>
<dbReference type="HOGENOM" id="CLU_044208_1_1_7"/>
<dbReference type="InterPro" id="IPR051311">
    <property type="entry name" value="DedA_domain"/>
</dbReference>
<dbReference type="Pfam" id="PF09335">
    <property type="entry name" value="VTT_dom"/>
    <property type="match status" value="1"/>
</dbReference>
<dbReference type="EMBL" id="CP001089">
    <property type="protein sequence ID" value="ACD94067.1"/>
    <property type="molecule type" value="Genomic_DNA"/>
</dbReference>
<keyword evidence="9" id="KW-1185">Reference proteome</keyword>
<dbReference type="RefSeq" id="WP_012468424.1">
    <property type="nucleotide sequence ID" value="NC_010814.1"/>
</dbReference>
<protein>
    <submittedName>
        <fullName evidence="8">SNARE associated Golgi protein</fullName>
    </submittedName>
</protein>
<evidence type="ECO:0000256" key="4">
    <source>
        <dbReference type="ARBA" id="ARBA00022989"/>
    </source>
</evidence>
<name>B3E1H5_TRIL1</name>
<evidence type="ECO:0000256" key="1">
    <source>
        <dbReference type="ARBA" id="ARBA00004651"/>
    </source>
</evidence>
<keyword evidence="3 6" id="KW-0812">Transmembrane</keyword>
<sequence>MIHELISWLLETVGHLGYPGIFLLMAMESSIIPVPSELVMPPAGYLIHQGRMAWLPAILAGTFGSLAGAYANYYAAHYLGRPLILKYGRYVLIPPDKFERVESFFLRHGEISTFIGRLLPVIRHLISIPAGVAGMNHLRFTLYTLLGAGIWCSILTWIGYAIGQNQELVMAWSHRALAWVILASCGLVAGYIWWQRRRQTLNRNKP</sequence>
<feature type="transmembrane region" description="Helical" evidence="6">
    <location>
        <begin position="52"/>
        <end position="76"/>
    </location>
</feature>
<dbReference type="InterPro" id="IPR032816">
    <property type="entry name" value="VTT_dom"/>
</dbReference>
<evidence type="ECO:0000313" key="8">
    <source>
        <dbReference type="EMBL" id="ACD94067.1"/>
    </source>
</evidence>
<dbReference type="STRING" id="398767.Glov_0339"/>
<keyword evidence="2" id="KW-1003">Cell membrane</keyword>
<dbReference type="KEGG" id="glo:Glov_0339"/>
<dbReference type="GO" id="GO:0005886">
    <property type="term" value="C:plasma membrane"/>
    <property type="evidence" value="ECO:0007669"/>
    <property type="project" value="UniProtKB-SubCell"/>
</dbReference>
<feature type="domain" description="VTT" evidence="7">
    <location>
        <begin position="34"/>
        <end position="160"/>
    </location>
</feature>
<evidence type="ECO:0000256" key="2">
    <source>
        <dbReference type="ARBA" id="ARBA00022475"/>
    </source>
</evidence>